<dbReference type="PANTHER" id="PTHR42928">
    <property type="entry name" value="TRICARBOXYLATE-BINDING PROTEIN"/>
    <property type="match status" value="1"/>
</dbReference>
<protein>
    <recommendedName>
        <fullName evidence="5">LacI family transcriptional regulator</fullName>
    </recommendedName>
</protein>
<dbReference type="InterPro" id="IPR005064">
    <property type="entry name" value="BUG"/>
</dbReference>
<dbReference type="EMBL" id="NEVM01000005">
    <property type="protein sequence ID" value="OZI31428.1"/>
    <property type="molecule type" value="Genomic_DNA"/>
</dbReference>
<comment type="similarity">
    <text evidence="1">Belongs to the UPF0065 (bug) family.</text>
</comment>
<evidence type="ECO:0000256" key="2">
    <source>
        <dbReference type="SAM" id="SignalP"/>
    </source>
</evidence>
<reference evidence="4" key="1">
    <citation type="submission" date="2017-05" db="EMBL/GenBank/DDBJ databases">
        <title>Complete and WGS of Bordetella genogroups.</title>
        <authorList>
            <person name="Spilker T."/>
            <person name="Lipuma J."/>
        </authorList>
    </citation>
    <scope>NUCLEOTIDE SEQUENCE [LARGE SCALE GENOMIC DNA]</scope>
    <source>
        <strain evidence="4">AU16122</strain>
    </source>
</reference>
<accession>A0A261S250</accession>
<dbReference type="Pfam" id="PF03401">
    <property type="entry name" value="TctC"/>
    <property type="match status" value="1"/>
</dbReference>
<gene>
    <name evidence="3" type="ORF">CAL29_26350</name>
</gene>
<dbReference type="OrthoDB" id="8880247at2"/>
<sequence>MHPTPTGSVTAAPCPSLRSRSRARRGAASVLSFLLACVALLGVTAAPAQAAFPDHALRLIVPFAPGGAVDGAARPAALELGKALGQSVVVDNRPGAGGTIGIQAAAHAAPDGYTLLLGNIALASAPALYPQSGIDPKDFAPIALVGTTPYVLVVRADSPIKSVGELIAKAKAHPGKMNYSSAGTGSAIHLAGELFKAKAGVDIVHVPYKGASPALTALLGGEVDMMFSSAMEAAPMLSSGKLRALAVTSAERTSQFPDVPTLTEAGLKGYQVTGWYGVYVQAGVPADVLKTLQQKAQEGMRSDDMRKQLANYGLEAAKGDAAEARKMLDDETARWSEVIRNAHIKAN</sequence>
<dbReference type="InterPro" id="IPR042100">
    <property type="entry name" value="Bug_dom1"/>
</dbReference>
<proteinExistence type="inferred from homology"/>
<dbReference type="AlphaFoldDB" id="A0A261S250"/>
<dbReference type="CDD" id="cd13578">
    <property type="entry name" value="PBP2_Bug27"/>
    <property type="match status" value="1"/>
</dbReference>
<comment type="caution">
    <text evidence="3">The sequence shown here is derived from an EMBL/GenBank/DDBJ whole genome shotgun (WGS) entry which is preliminary data.</text>
</comment>
<evidence type="ECO:0008006" key="5">
    <source>
        <dbReference type="Google" id="ProtNLM"/>
    </source>
</evidence>
<evidence type="ECO:0000313" key="4">
    <source>
        <dbReference type="Proteomes" id="UP000216020"/>
    </source>
</evidence>
<dbReference type="Gene3D" id="3.40.190.150">
    <property type="entry name" value="Bordetella uptake gene, domain 1"/>
    <property type="match status" value="1"/>
</dbReference>
<name>A0A261S250_9BORD</name>
<feature type="signal peptide" evidence="2">
    <location>
        <begin position="1"/>
        <end position="50"/>
    </location>
</feature>
<dbReference type="SUPFAM" id="SSF53850">
    <property type="entry name" value="Periplasmic binding protein-like II"/>
    <property type="match status" value="1"/>
</dbReference>
<evidence type="ECO:0000313" key="3">
    <source>
        <dbReference type="EMBL" id="OZI31428.1"/>
    </source>
</evidence>
<organism evidence="3 4">
    <name type="scientific">Bordetella genomosp. 10</name>
    <dbReference type="NCBI Taxonomy" id="1416804"/>
    <lineage>
        <taxon>Bacteria</taxon>
        <taxon>Pseudomonadati</taxon>
        <taxon>Pseudomonadota</taxon>
        <taxon>Betaproteobacteria</taxon>
        <taxon>Burkholderiales</taxon>
        <taxon>Alcaligenaceae</taxon>
        <taxon>Bordetella</taxon>
    </lineage>
</organism>
<dbReference type="PANTHER" id="PTHR42928:SF5">
    <property type="entry name" value="BLR1237 PROTEIN"/>
    <property type="match status" value="1"/>
</dbReference>
<keyword evidence="2" id="KW-0732">Signal</keyword>
<dbReference type="PIRSF" id="PIRSF017082">
    <property type="entry name" value="YflP"/>
    <property type="match status" value="1"/>
</dbReference>
<dbReference type="Gene3D" id="3.40.190.10">
    <property type="entry name" value="Periplasmic binding protein-like II"/>
    <property type="match status" value="1"/>
</dbReference>
<dbReference type="RefSeq" id="WP_094855837.1">
    <property type="nucleotide sequence ID" value="NZ_NEVM01000005.1"/>
</dbReference>
<dbReference type="Proteomes" id="UP000216020">
    <property type="component" value="Unassembled WGS sequence"/>
</dbReference>
<keyword evidence="4" id="KW-1185">Reference proteome</keyword>
<feature type="chain" id="PRO_5012333894" description="LacI family transcriptional regulator" evidence="2">
    <location>
        <begin position="51"/>
        <end position="347"/>
    </location>
</feature>
<evidence type="ECO:0000256" key="1">
    <source>
        <dbReference type="ARBA" id="ARBA00006987"/>
    </source>
</evidence>